<comment type="subcellular location">
    <subcellularLocation>
        <location evidence="1">Membrane</location>
    </subcellularLocation>
</comment>
<protein>
    <recommendedName>
        <fullName evidence="12">Cytochrome c-type biogenesis protein CcmE</fullName>
    </recommendedName>
</protein>
<reference evidence="11" key="1">
    <citation type="submission" date="2018-02" db="EMBL/GenBank/DDBJ databases">
        <title>Rhizophora mucronata_Transcriptome.</title>
        <authorList>
            <person name="Meera S.P."/>
            <person name="Sreeshan A."/>
            <person name="Augustine A."/>
        </authorList>
    </citation>
    <scope>NUCLEOTIDE SEQUENCE</scope>
    <source>
        <tissue evidence="11">Leaf</tissue>
    </source>
</reference>
<keyword evidence="7" id="KW-0408">Iron</keyword>
<keyword evidence="3 9" id="KW-0812">Transmembrane</keyword>
<evidence type="ECO:0000256" key="7">
    <source>
        <dbReference type="ARBA" id="ARBA00023004"/>
    </source>
</evidence>
<evidence type="ECO:0000256" key="4">
    <source>
        <dbReference type="ARBA" id="ARBA00022723"/>
    </source>
</evidence>
<feature type="chain" id="PRO_5015183966" description="Cytochrome c-type biogenesis protein CcmE" evidence="10">
    <location>
        <begin position="22"/>
        <end position="264"/>
    </location>
</feature>
<keyword evidence="2" id="KW-0349">Heme</keyword>
<dbReference type="PANTHER" id="PTHR34128:SF2">
    <property type="entry name" value="CYTOCHROME C-TYPE BIOGENESIS PROTEIN CCME HOMOLOG, MITOCHONDRIAL"/>
    <property type="match status" value="1"/>
</dbReference>
<evidence type="ECO:0000256" key="10">
    <source>
        <dbReference type="SAM" id="SignalP"/>
    </source>
</evidence>
<dbReference type="EMBL" id="GGEC01087476">
    <property type="protein sequence ID" value="MBX67960.1"/>
    <property type="molecule type" value="Transcribed_RNA"/>
</dbReference>
<dbReference type="GO" id="GO:0017003">
    <property type="term" value="P:protein-heme linkage"/>
    <property type="evidence" value="ECO:0007669"/>
    <property type="project" value="InterPro"/>
</dbReference>
<evidence type="ECO:0000256" key="3">
    <source>
        <dbReference type="ARBA" id="ARBA00022692"/>
    </source>
</evidence>
<evidence type="ECO:0000256" key="9">
    <source>
        <dbReference type="SAM" id="Phobius"/>
    </source>
</evidence>
<dbReference type="InterPro" id="IPR004329">
    <property type="entry name" value="CcmE"/>
</dbReference>
<organism evidence="11">
    <name type="scientific">Rhizophora mucronata</name>
    <name type="common">Asiatic mangrove</name>
    <dbReference type="NCBI Taxonomy" id="61149"/>
    <lineage>
        <taxon>Eukaryota</taxon>
        <taxon>Viridiplantae</taxon>
        <taxon>Streptophyta</taxon>
        <taxon>Embryophyta</taxon>
        <taxon>Tracheophyta</taxon>
        <taxon>Spermatophyta</taxon>
        <taxon>Magnoliopsida</taxon>
        <taxon>eudicotyledons</taxon>
        <taxon>Gunneridae</taxon>
        <taxon>Pentapetalae</taxon>
        <taxon>rosids</taxon>
        <taxon>fabids</taxon>
        <taxon>Malpighiales</taxon>
        <taxon>Rhizophoraceae</taxon>
        <taxon>Rhizophora</taxon>
    </lineage>
</organism>
<keyword evidence="4" id="KW-0479">Metal-binding</keyword>
<evidence type="ECO:0000256" key="1">
    <source>
        <dbReference type="ARBA" id="ARBA00004370"/>
    </source>
</evidence>
<accession>A0A2P2QLS6</accession>
<keyword evidence="5" id="KW-0201">Cytochrome c-type biogenesis</keyword>
<dbReference type="InterPro" id="IPR012340">
    <property type="entry name" value="NA-bd_OB-fold"/>
</dbReference>
<evidence type="ECO:0008006" key="12">
    <source>
        <dbReference type="Google" id="ProtNLM"/>
    </source>
</evidence>
<sequence>MASRFALFRLRSHLLRASAAAATPTTTTTRLFPSNPFIFSTTILSPLPDLRTLSTDISSLSGIRFFSTVRRQPIRPKTVDIGKRARQLQARRLWSYGIAFSCAAVFVIIVLSNFEDQVTFYVTPTEAMENYKTNPEKTMYRLGGLVLEGSIAYPMSSTEMEFVITDLATDILVRYEGPLPDLFREGHSAVVEGFVKPLTEDVKNDVEPRSVAEKARSRDCYFSATRVLAKHDEKYMPEEVAVAIEKNKKLIKGGELGQHGADIK</sequence>
<dbReference type="HAMAP" id="MF_01959">
    <property type="entry name" value="CcmE"/>
    <property type="match status" value="1"/>
</dbReference>
<dbReference type="SUPFAM" id="SSF82093">
    <property type="entry name" value="Heme chaperone CcmE"/>
    <property type="match status" value="1"/>
</dbReference>
<feature type="transmembrane region" description="Helical" evidence="9">
    <location>
        <begin position="93"/>
        <end position="114"/>
    </location>
</feature>
<dbReference type="PANTHER" id="PTHR34128">
    <property type="entry name" value="CYTOCHROME C-TYPE BIOGENESIS PROTEIN CCME HOMOLOG, MITOCHONDRIAL"/>
    <property type="match status" value="1"/>
</dbReference>
<keyword evidence="6 9" id="KW-1133">Transmembrane helix</keyword>
<name>A0A2P2QLS6_RHIMU</name>
<dbReference type="AlphaFoldDB" id="A0A2P2QLS6"/>
<dbReference type="GO" id="GO:0017004">
    <property type="term" value="P:cytochrome complex assembly"/>
    <property type="evidence" value="ECO:0007669"/>
    <property type="project" value="UniProtKB-KW"/>
</dbReference>
<evidence type="ECO:0000256" key="6">
    <source>
        <dbReference type="ARBA" id="ARBA00022989"/>
    </source>
</evidence>
<keyword evidence="10" id="KW-0732">Signal</keyword>
<dbReference type="Gene3D" id="2.40.50.140">
    <property type="entry name" value="Nucleic acid-binding proteins"/>
    <property type="match status" value="1"/>
</dbReference>
<proteinExistence type="inferred from homology"/>
<dbReference type="Pfam" id="PF03100">
    <property type="entry name" value="CcmE"/>
    <property type="match status" value="1"/>
</dbReference>
<feature type="signal peptide" evidence="10">
    <location>
        <begin position="1"/>
        <end position="21"/>
    </location>
</feature>
<evidence type="ECO:0000256" key="5">
    <source>
        <dbReference type="ARBA" id="ARBA00022748"/>
    </source>
</evidence>
<dbReference type="GO" id="GO:0046872">
    <property type="term" value="F:metal ion binding"/>
    <property type="evidence" value="ECO:0007669"/>
    <property type="project" value="UniProtKB-KW"/>
</dbReference>
<keyword evidence="8 9" id="KW-0472">Membrane</keyword>
<dbReference type="GO" id="GO:0020037">
    <property type="term" value="F:heme binding"/>
    <property type="evidence" value="ECO:0007669"/>
    <property type="project" value="InterPro"/>
</dbReference>
<evidence type="ECO:0000256" key="2">
    <source>
        <dbReference type="ARBA" id="ARBA00022617"/>
    </source>
</evidence>
<evidence type="ECO:0000256" key="8">
    <source>
        <dbReference type="ARBA" id="ARBA00023136"/>
    </source>
</evidence>
<evidence type="ECO:0000313" key="11">
    <source>
        <dbReference type="EMBL" id="MBX67960.1"/>
    </source>
</evidence>
<dbReference type="InterPro" id="IPR036127">
    <property type="entry name" value="CcmE-like_sf"/>
</dbReference>
<dbReference type="GO" id="GO:0005886">
    <property type="term" value="C:plasma membrane"/>
    <property type="evidence" value="ECO:0007669"/>
    <property type="project" value="InterPro"/>
</dbReference>